<evidence type="ECO:0000313" key="7">
    <source>
        <dbReference type="EMBL" id="KAJ7220562.1"/>
    </source>
</evidence>
<dbReference type="GO" id="GO:0005634">
    <property type="term" value="C:nucleus"/>
    <property type="evidence" value="ECO:0007669"/>
    <property type="project" value="TreeGrafter"/>
</dbReference>
<evidence type="ECO:0000256" key="3">
    <source>
        <dbReference type="ARBA" id="ARBA00022741"/>
    </source>
</evidence>
<organism evidence="7 8">
    <name type="scientific">Mycena pura</name>
    <dbReference type="NCBI Taxonomy" id="153505"/>
    <lineage>
        <taxon>Eukaryota</taxon>
        <taxon>Fungi</taxon>
        <taxon>Dikarya</taxon>
        <taxon>Basidiomycota</taxon>
        <taxon>Agaricomycotina</taxon>
        <taxon>Agaricomycetes</taxon>
        <taxon>Agaricomycetidae</taxon>
        <taxon>Agaricales</taxon>
        <taxon>Marasmiineae</taxon>
        <taxon>Mycenaceae</taxon>
        <taxon>Mycena</taxon>
    </lineage>
</organism>
<comment type="caution">
    <text evidence="7">The sequence shown here is derived from an EMBL/GenBank/DDBJ whole genome shotgun (WGS) entry which is preliminary data.</text>
</comment>
<dbReference type="GO" id="GO:0005524">
    <property type="term" value="F:ATP binding"/>
    <property type="evidence" value="ECO:0007669"/>
    <property type="project" value="UniProtKB-KW"/>
</dbReference>
<name>A0AAD6VSC5_9AGAR</name>
<dbReference type="InterPro" id="IPR011009">
    <property type="entry name" value="Kinase-like_dom_sf"/>
</dbReference>
<dbReference type="GO" id="GO:0004674">
    <property type="term" value="F:protein serine/threonine kinase activity"/>
    <property type="evidence" value="ECO:0007669"/>
    <property type="project" value="UniProtKB-KW"/>
</dbReference>
<dbReference type="GO" id="GO:0043484">
    <property type="term" value="P:regulation of RNA splicing"/>
    <property type="evidence" value="ECO:0007669"/>
    <property type="project" value="TreeGrafter"/>
</dbReference>
<dbReference type="Pfam" id="PF00069">
    <property type="entry name" value="Pkinase"/>
    <property type="match status" value="2"/>
</dbReference>
<dbReference type="SUPFAM" id="SSF56112">
    <property type="entry name" value="Protein kinase-like (PK-like)"/>
    <property type="match status" value="1"/>
</dbReference>
<sequence>MAHLHYVIGAENPYNYRLQGLHPVHLGDSFANGRYEVVHKLGHGRSSTCWLVYDTKTRTYASLKIIIASKSVTEVAVLQHLEATFDAKEEGSDRVVRMFDHFVHEGPNGRHQCIVGEVLGPSLAADISPFWEPEILPGDMARRLSGQIAVGVRYLHKKGVAHGDLHAGNLLLCPPKIWTSPSDVENDLGAPEKCEYGATSSPHLPRYLVRGVVENVEFLQRCLTKPHVKICDFSEAYIPSLLQPPRLASPHILRPPEALLGDLPHATTESDIWALAVLIHTLFTGGCGLFYDDKRMLQEMVLNLGKFPEPLWSSWKSRNEFFDEHGRSLNASVSSSFLKGFGSAMPKGGEERTAFEALLKSMVRYDQQSRISADDVIKSAWFQRYCRPRMGDQETFVVVEMSDEEFEQALRTSSVLVGPAE</sequence>
<dbReference type="InterPro" id="IPR000719">
    <property type="entry name" value="Prot_kinase_dom"/>
</dbReference>
<dbReference type="EMBL" id="JARJCW010000009">
    <property type="protein sequence ID" value="KAJ7220562.1"/>
    <property type="molecule type" value="Genomic_DNA"/>
</dbReference>
<evidence type="ECO:0000256" key="1">
    <source>
        <dbReference type="ARBA" id="ARBA00022527"/>
    </source>
</evidence>
<protein>
    <submittedName>
        <fullName evidence="7">Kinase-like domain-containing protein</fullName>
    </submittedName>
</protein>
<feature type="domain" description="Protein kinase" evidence="6">
    <location>
        <begin position="35"/>
        <end position="382"/>
    </location>
</feature>
<dbReference type="Gene3D" id="1.10.510.10">
    <property type="entry name" value="Transferase(Phosphotransferase) domain 1"/>
    <property type="match status" value="1"/>
</dbReference>
<dbReference type="AlphaFoldDB" id="A0AAD6VSC5"/>
<keyword evidence="4 7" id="KW-0418">Kinase</keyword>
<gene>
    <name evidence="7" type="ORF">GGX14DRAFT_675166</name>
</gene>
<dbReference type="SMART" id="SM00220">
    <property type="entry name" value="S_TKc"/>
    <property type="match status" value="1"/>
</dbReference>
<evidence type="ECO:0000256" key="4">
    <source>
        <dbReference type="ARBA" id="ARBA00022777"/>
    </source>
</evidence>
<dbReference type="PROSITE" id="PS50011">
    <property type="entry name" value="PROTEIN_KINASE_DOM"/>
    <property type="match status" value="1"/>
</dbReference>
<keyword evidence="1" id="KW-0723">Serine/threonine-protein kinase</keyword>
<evidence type="ECO:0000259" key="6">
    <source>
        <dbReference type="PROSITE" id="PS50011"/>
    </source>
</evidence>
<dbReference type="PANTHER" id="PTHR45646:SF11">
    <property type="entry name" value="SERINE_THREONINE-PROTEIN KINASE DOA"/>
    <property type="match status" value="1"/>
</dbReference>
<reference evidence="7" key="1">
    <citation type="submission" date="2023-03" db="EMBL/GenBank/DDBJ databases">
        <title>Massive genome expansion in bonnet fungi (Mycena s.s.) driven by repeated elements and novel gene families across ecological guilds.</title>
        <authorList>
            <consortium name="Lawrence Berkeley National Laboratory"/>
            <person name="Harder C.B."/>
            <person name="Miyauchi S."/>
            <person name="Viragh M."/>
            <person name="Kuo A."/>
            <person name="Thoen E."/>
            <person name="Andreopoulos B."/>
            <person name="Lu D."/>
            <person name="Skrede I."/>
            <person name="Drula E."/>
            <person name="Henrissat B."/>
            <person name="Morin E."/>
            <person name="Kohler A."/>
            <person name="Barry K."/>
            <person name="LaButti K."/>
            <person name="Morin E."/>
            <person name="Salamov A."/>
            <person name="Lipzen A."/>
            <person name="Mereny Z."/>
            <person name="Hegedus B."/>
            <person name="Baldrian P."/>
            <person name="Stursova M."/>
            <person name="Weitz H."/>
            <person name="Taylor A."/>
            <person name="Grigoriev I.V."/>
            <person name="Nagy L.G."/>
            <person name="Martin F."/>
            <person name="Kauserud H."/>
        </authorList>
    </citation>
    <scope>NUCLEOTIDE SEQUENCE</scope>
    <source>
        <strain evidence="7">9144</strain>
    </source>
</reference>
<dbReference type="Proteomes" id="UP001219525">
    <property type="component" value="Unassembled WGS sequence"/>
</dbReference>
<accession>A0AAD6VSC5</accession>
<keyword evidence="2" id="KW-0808">Transferase</keyword>
<evidence type="ECO:0000256" key="5">
    <source>
        <dbReference type="ARBA" id="ARBA00022840"/>
    </source>
</evidence>
<keyword evidence="3" id="KW-0547">Nucleotide-binding</keyword>
<evidence type="ECO:0000256" key="2">
    <source>
        <dbReference type="ARBA" id="ARBA00022679"/>
    </source>
</evidence>
<proteinExistence type="predicted"/>
<evidence type="ECO:0000313" key="8">
    <source>
        <dbReference type="Proteomes" id="UP001219525"/>
    </source>
</evidence>
<keyword evidence="8" id="KW-1185">Reference proteome</keyword>
<dbReference type="Gene3D" id="3.30.200.20">
    <property type="entry name" value="Phosphorylase Kinase, domain 1"/>
    <property type="match status" value="1"/>
</dbReference>
<dbReference type="InterPro" id="IPR051175">
    <property type="entry name" value="CLK_kinases"/>
</dbReference>
<dbReference type="PANTHER" id="PTHR45646">
    <property type="entry name" value="SERINE/THREONINE-PROTEIN KINASE DOA-RELATED"/>
    <property type="match status" value="1"/>
</dbReference>
<keyword evidence="5" id="KW-0067">ATP-binding</keyword>